<keyword evidence="3" id="KW-0326">Glycosidase</keyword>
<protein>
    <submittedName>
        <fullName evidence="4">Lysozyme</fullName>
    </submittedName>
</protein>
<evidence type="ECO:0000256" key="3">
    <source>
        <dbReference type="ARBA" id="ARBA00023295"/>
    </source>
</evidence>
<accession>A0A1G9LYJ1</accession>
<dbReference type="PROSITE" id="PS51904">
    <property type="entry name" value="GLYCOSYL_HYDROL_F25_2"/>
    <property type="match status" value="1"/>
</dbReference>
<dbReference type="STRING" id="633440.SAMN05421869_1294"/>
<dbReference type="InterPro" id="IPR018077">
    <property type="entry name" value="Glyco_hydro_fam25_subgr"/>
</dbReference>
<keyword evidence="5" id="KW-1185">Reference proteome</keyword>
<dbReference type="OrthoDB" id="9798192at2"/>
<comment type="similarity">
    <text evidence="1">Belongs to the glycosyl hydrolase 25 family.</text>
</comment>
<evidence type="ECO:0000313" key="5">
    <source>
        <dbReference type="Proteomes" id="UP000199202"/>
    </source>
</evidence>
<proteinExistence type="inferred from homology"/>
<evidence type="ECO:0000313" key="4">
    <source>
        <dbReference type="EMBL" id="SDL67092.1"/>
    </source>
</evidence>
<dbReference type="AlphaFoldDB" id="A0A1G9LYJ1"/>
<dbReference type="GO" id="GO:0016998">
    <property type="term" value="P:cell wall macromolecule catabolic process"/>
    <property type="evidence" value="ECO:0007669"/>
    <property type="project" value="InterPro"/>
</dbReference>
<dbReference type="Proteomes" id="UP000199202">
    <property type="component" value="Unassembled WGS sequence"/>
</dbReference>
<evidence type="ECO:0000256" key="1">
    <source>
        <dbReference type="ARBA" id="ARBA00010646"/>
    </source>
</evidence>
<dbReference type="Pfam" id="PF01183">
    <property type="entry name" value="Glyco_hydro_25"/>
    <property type="match status" value="1"/>
</dbReference>
<dbReference type="SMART" id="SM00641">
    <property type="entry name" value="Glyco_25"/>
    <property type="match status" value="1"/>
</dbReference>
<keyword evidence="2" id="KW-0378">Hydrolase</keyword>
<dbReference type="InterPro" id="IPR002053">
    <property type="entry name" value="Glyco_hydro_25"/>
</dbReference>
<reference evidence="4 5" key="1">
    <citation type="submission" date="2016-10" db="EMBL/GenBank/DDBJ databases">
        <authorList>
            <person name="de Groot N.N."/>
        </authorList>
    </citation>
    <scope>NUCLEOTIDE SEQUENCE [LARGE SCALE GENOMIC DNA]</scope>
    <source>
        <strain evidence="4 5">CGMCC 4.6533</strain>
    </source>
</reference>
<dbReference type="SUPFAM" id="SSF51445">
    <property type="entry name" value="(Trans)glycosidases"/>
    <property type="match status" value="1"/>
</dbReference>
<gene>
    <name evidence="4" type="ORF">SAMN05421869_1294</name>
</gene>
<name>A0A1G9LYJ1_9ACTN</name>
<dbReference type="InterPro" id="IPR017853">
    <property type="entry name" value="GH"/>
</dbReference>
<dbReference type="GO" id="GO:0009253">
    <property type="term" value="P:peptidoglycan catabolic process"/>
    <property type="evidence" value="ECO:0007669"/>
    <property type="project" value="InterPro"/>
</dbReference>
<evidence type="ECO:0000256" key="2">
    <source>
        <dbReference type="ARBA" id="ARBA00022801"/>
    </source>
</evidence>
<dbReference type="EMBL" id="FNDJ01000029">
    <property type="protein sequence ID" value="SDL67092.1"/>
    <property type="molecule type" value="Genomic_DNA"/>
</dbReference>
<dbReference type="GO" id="GO:0016052">
    <property type="term" value="P:carbohydrate catabolic process"/>
    <property type="evidence" value="ECO:0007669"/>
    <property type="project" value="TreeGrafter"/>
</dbReference>
<dbReference type="PANTHER" id="PTHR34135">
    <property type="entry name" value="LYSOZYME"/>
    <property type="match status" value="1"/>
</dbReference>
<dbReference type="GO" id="GO:0003796">
    <property type="term" value="F:lysozyme activity"/>
    <property type="evidence" value="ECO:0007669"/>
    <property type="project" value="InterPro"/>
</dbReference>
<sequence length="201" mass="22300">MERVLLGIDVSDWQDTVDWPDHAKAGVAFAFARASEGLDGTDKRFARNWDGMRESRLVRGAYHVARPAGDPVEQARHFAAVIRSAGGLSPGDLVALFLEADDGLRPEQVARHARRWCHQVERHLGVRPFVHTYHAFAGGGNCAGLADHPLWIAGPDRPRGRPAVPRPWRAWAIHQYANSPIDLDLFPGSREELASLGFHPR</sequence>
<dbReference type="PANTHER" id="PTHR34135:SF2">
    <property type="entry name" value="LYSOZYME"/>
    <property type="match status" value="1"/>
</dbReference>
<dbReference type="Gene3D" id="3.20.20.80">
    <property type="entry name" value="Glycosidases"/>
    <property type="match status" value="1"/>
</dbReference>
<organism evidence="4 5">
    <name type="scientific">Nonomuraea jiangxiensis</name>
    <dbReference type="NCBI Taxonomy" id="633440"/>
    <lineage>
        <taxon>Bacteria</taxon>
        <taxon>Bacillati</taxon>
        <taxon>Actinomycetota</taxon>
        <taxon>Actinomycetes</taxon>
        <taxon>Streptosporangiales</taxon>
        <taxon>Streptosporangiaceae</taxon>
        <taxon>Nonomuraea</taxon>
    </lineage>
</organism>